<dbReference type="SMART" id="SM00415">
    <property type="entry name" value="HSF"/>
    <property type="match status" value="1"/>
</dbReference>
<comment type="similarity">
    <text evidence="4">Belongs to the HSF family.</text>
</comment>
<dbReference type="PANTHER" id="PTHR10015:SF427">
    <property type="entry name" value="HEAT SHOCK FACTOR PROTEIN"/>
    <property type="match status" value="1"/>
</dbReference>
<dbReference type="FunFam" id="1.10.10.10:FF:000286">
    <property type="entry name" value="Heat shock transcription factor"/>
    <property type="match status" value="1"/>
</dbReference>
<dbReference type="OrthoDB" id="60033at2759"/>
<dbReference type="AlphaFoldDB" id="A0A1V9YW45"/>
<dbReference type="GO" id="GO:0005634">
    <property type="term" value="C:nucleus"/>
    <property type="evidence" value="ECO:0007669"/>
    <property type="project" value="UniProtKB-SubCell"/>
</dbReference>
<name>A0A1V9YW45_9STRA</name>
<organism evidence="7 8">
    <name type="scientific">Thraustotheca clavata</name>
    <dbReference type="NCBI Taxonomy" id="74557"/>
    <lineage>
        <taxon>Eukaryota</taxon>
        <taxon>Sar</taxon>
        <taxon>Stramenopiles</taxon>
        <taxon>Oomycota</taxon>
        <taxon>Saprolegniomycetes</taxon>
        <taxon>Saprolegniales</taxon>
        <taxon>Achlyaceae</taxon>
        <taxon>Thraustotheca</taxon>
    </lineage>
</organism>
<dbReference type="PANTHER" id="PTHR10015">
    <property type="entry name" value="HEAT SHOCK TRANSCRIPTION FACTOR"/>
    <property type="match status" value="1"/>
</dbReference>
<evidence type="ECO:0000313" key="7">
    <source>
        <dbReference type="EMBL" id="OQR89931.1"/>
    </source>
</evidence>
<protein>
    <submittedName>
        <fullName evidence="7">HSF-type DNA-binding protein</fullName>
    </submittedName>
</protein>
<dbReference type="GO" id="GO:0043565">
    <property type="term" value="F:sequence-specific DNA binding"/>
    <property type="evidence" value="ECO:0007669"/>
    <property type="project" value="InterPro"/>
</dbReference>
<comment type="caution">
    <text evidence="7">The sequence shown here is derived from an EMBL/GenBank/DDBJ whole genome shotgun (WGS) entry which is preliminary data.</text>
</comment>
<dbReference type="EMBL" id="JNBS01002626">
    <property type="protein sequence ID" value="OQR89931.1"/>
    <property type="molecule type" value="Genomic_DNA"/>
</dbReference>
<dbReference type="Proteomes" id="UP000243217">
    <property type="component" value="Unassembled WGS sequence"/>
</dbReference>
<dbReference type="Pfam" id="PF00447">
    <property type="entry name" value="HSF_DNA-bind"/>
    <property type="match status" value="1"/>
</dbReference>
<feature type="compositionally biased region" description="Polar residues" evidence="5">
    <location>
        <begin position="199"/>
        <end position="209"/>
    </location>
</feature>
<evidence type="ECO:0000259" key="6">
    <source>
        <dbReference type="SMART" id="SM00415"/>
    </source>
</evidence>
<evidence type="ECO:0000256" key="3">
    <source>
        <dbReference type="ARBA" id="ARBA00023242"/>
    </source>
</evidence>
<dbReference type="GO" id="GO:0003700">
    <property type="term" value="F:DNA-binding transcription factor activity"/>
    <property type="evidence" value="ECO:0007669"/>
    <property type="project" value="InterPro"/>
</dbReference>
<proteinExistence type="inferred from homology"/>
<dbReference type="InterPro" id="IPR036390">
    <property type="entry name" value="WH_DNA-bd_sf"/>
</dbReference>
<evidence type="ECO:0000256" key="5">
    <source>
        <dbReference type="SAM" id="MobiDB-lite"/>
    </source>
</evidence>
<comment type="subcellular location">
    <subcellularLocation>
        <location evidence="1">Nucleus</location>
    </subcellularLocation>
</comment>
<dbReference type="Gene3D" id="1.10.10.10">
    <property type="entry name" value="Winged helix-like DNA-binding domain superfamily/Winged helix DNA-binding domain"/>
    <property type="match status" value="1"/>
</dbReference>
<reference evidence="7 8" key="1">
    <citation type="journal article" date="2014" name="Genome Biol. Evol.">
        <title>The secreted proteins of Achlya hypogyna and Thraustotheca clavata identify the ancestral oomycete secretome and reveal gene acquisitions by horizontal gene transfer.</title>
        <authorList>
            <person name="Misner I."/>
            <person name="Blouin N."/>
            <person name="Leonard G."/>
            <person name="Richards T.A."/>
            <person name="Lane C.E."/>
        </authorList>
    </citation>
    <scope>NUCLEOTIDE SEQUENCE [LARGE SCALE GENOMIC DNA]</scope>
    <source>
        <strain evidence="7 8">ATCC 34112</strain>
    </source>
</reference>
<keyword evidence="2 7" id="KW-0238">DNA-binding</keyword>
<sequence>MQYQPSSPASSLNDHDLLMTSTKKRKVGVPKFLRYLYQILDKEDPSIISWANSGTSIQILDTDRVAQYILPKYFKHSKYASFQRQLNYFGFRKWTKSQTNICTFSHPEFRQNRPDRLHLIKRKNSPESSRKKISKSIEKSTNLQHFQPQFQNTYRHPVPMNFDFLTPPGTSSPSSAGFHRNFFPTDMFDMNGKKELFPKQTSSPSTSHLMSDIENLHIQS</sequence>
<keyword evidence="8" id="KW-1185">Reference proteome</keyword>
<dbReference type="STRING" id="74557.A0A1V9YW45"/>
<feature type="region of interest" description="Disordered" evidence="5">
    <location>
        <begin position="197"/>
        <end position="220"/>
    </location>
</feature>
<dbReference type="SUPFAM" id="SSF46785">
    <property type="entry name" value="Winged helix' DNA-binding domain"/>
    <property type="match status" value="1"/>
</dbReference>
<feature type="non-terminal residue" evidence="7">
    <location>
        <position position="220"/>
    </location>
</feature>
<dbReference type="PRINTS" id="PR00056">
    <property type="entry name" value="HSFDOMAIN"/>
</dbReference>
<evidence type="ECO:0000313" key="8">
    <source>
        <dbReference type="Proteomes" id="UP000243217"/>
    </source>
</evidence>
<evidence type="ECO:0000256" key="4">
    <source>
        <dbReference type="RuleBase" id="RU004020"/>
    </source>
</evidence>
<evidence type="ECO:0000256" key="2">
    <source>
        <dbReference type="ARBA" id="ARBA00023125"/>
    </source>
</evidence>
<gene>
    <name evidence="7" type="ORF">THRCLA_09506</name>
</gene>
<feature type="domain" description="HSF-type DNA-binding" evidence="6">
    <location>
        <begin position="28"/>
        <end position="123"/>
    </location>
</feature>
<keyword evidence="3" id="KW-0539">Nucleus</keyword>
<evidence type="ECO:0000256" key="1">
    <source>
        <dbReference type="ARBA" id="ARBA00004123"/>
    </source>
</evidence>
<dbReference type="InterPro" id="IPR036388">
    <property type="entry name" value="WH-like_DNA-bd_sf"/>
</dbReference>
<accession>A0A1V9YW45</accession>
<dbReference type="InterPro" id="IPR000232">
    <property type="entry name" value="HSF_DNA-bd"/>
</dbReference>